<evidence type="ECO:0000256" key="1">
    <source>
        <dbReference type="SAM" id="Phobius"/>
    </source>
</evidence>
<dbReference type="InterPro" id="IPR011642">
    <property type="entry name" value="Gate_dom"/>
</dbReference>
<keyword evidence="4" id="KW-1185">Reference proteome</keyword>
<dbReference type="RefSeq" id="WP_275476662.1">
    <property type="nucleotide sequence ID" value="NZ_CP162940.1"/>
</dbReference>
<dbReference type="PANTHER" id="PTHR35793">
    <property type="entry name" value="INNER MEMBRANE PROTEIN YJIG"/>
    <property type="match status" value="1"/>
</dbReference>
<dbReference type="PANTHER" id="PTHR35793:SF2">
    <property type="entry name" value="INNER MEMBRANE PROTEIN YJIG"/>
    <property type="match status" value="1"/>
</dbReference>
<organism evidence="3 4">
    <name type="scientific">Alicyclobacillus fastidiosus</name>
    <dbReference type="NCBI Taxonomy" id="392011"/>
    <lineage>
        <taxon>Bacteria</taxon>
        <taxon>Bacillati</taxon>
        <taxon>Bacillota</taxon>
        <taxon>Bacilli</taxon>
        <taxon>Bacillales</taxon>
        <taxon>Alicyclobacillaceae</taxon>
        <taxon>Alicyclobacillus</taxon>
    </lineage>
</organism>
<accession>A0ABV5AG10</accession>
<feature type="transmembrane region" description="Helical" evidence="1">
    <location>
        <begin position="52"/>
        <end position="73"/>
    </location>
</feature>
<gene>
    <name evidence="3" type="ORF">KKP3000_004716</name>
</gene>
<comment type="caution">
    <text evidence="3">The sequence shown here is derived from an EMBL/GenBank/DDBJ whole genome shotgun (WGS) entry which is preliminary data.</text>
</comment>
<feature type="domain" description="Nucleoside transporter/FeoB GTPase Gate" evidence="2">
    <location>
        <begin position="47"/>
        <end position="149"/>
    </location>
</feature>
<feature type="transmembrane region" description="Helical" evidence="1">
    <location>
        <begin position="160"/>
        <end position="181"/>
    </location>
</feature>
<evidence type="ECO:0000313" key="4">
    <source>
        <dbReference type="Proteomes" id="UP001579974"/>
    </source>
</evidence>
<reference evidence="3 4" key="1">
    <citation type="journal article" date="2024" name="Int. J. Mol. Sci.">
        <title>Exploration of Alicyclobacillus spp. Genome in Search of Antibiotic Resistance.</title>
        <authorList>
            <person name="Bucka-Kolendo J."/>
            <person name="Kiousi D.E."/>
            <person name="Dekowska A."/>
            <person name="Mikolajczuk-Szczyrba A."/>
            <person name="Karadedos D.M."/>
            <person name="Michael P."/>
            <person name="Galanis A."/>
            <person name="Sokolowska B."/>
        </authorList>
    </citation>
    <scope>NUCLEOTIDE SEQUENCE [LARGE SCALE GENOMIC DNA]</scope>
    <source>
        <strain evidence="3 4">KKP 3000</strain>
    </source>
</reference>
<protein>
    <submittedName>
        <fullName evidence="3">Spore maturation protein</fullName>
    </submittedName>
</protein>
<keyword evidence="1" id="KW-1133">Transmembrane helix</keyword>
<evidence type="ECO:0000313" key="3">
    <source>
        <dbReference type="EMBL" id="MFB5191212.1"/>
    </source>
</evidence>
<keyword evidence="1" id="KW-0472">Membrane</keyword>
<name>A0ABV5AG10_9BACL</name>
<dbReference type="Pfam" id="PF07670">
    <property type="entry name" value="Gate"/>
    <property type="match status" value="1"/>
</dbReference>
<dbReference type="InterPro" id="IPR052549">
    <property type="entry name" value="SpmB"/>
</dbReference>
<proteinExistence type="predicted"/>
<sequence length="183" mass="19536">MQNIMSAASEWLLPLIVGSILLFGFVKRVPIYNTFVDGAKGGFATSIKLIPHLVAMVVAVAVFDASGAMSILVKLLTPLLQWLHIPPEVAPMALLRPISGQGSLAFMVNIFGNSKQGPDSWLGMLASTMQASSDTTLYILTVYFGSVGIRKFRYAMGVGLLSDFVSVLASVFAVSLLSGMIHV</sequence>
<dbReference type="EMBL" id="JBDXSU010000009">
    <property type="protein sequence ID" value="MFB5191212.1"/>
    <property type="molecule type" value="Genomic_DNA"/>
</dbReference>
<evidence type="ECO:0000259" key="2">
    <source>
        <dbReference type="Pfam" id="PF07670"/>
    </source>
</evidence>
<dbReference type="Proteomes" id="UP001579974">
    <property type="component" value="Unassembled WGS sequence"/>
</dbReference>
<keyword evidence="1" id="KW-0812">Transmembrane</keyword>